<organism evidence="1 2">
    <name type="scientific">Crotalaria pallida</name>
    <name type="common">Smooth rattlebox</name>
    <name type="synonym">Crotalaria striata</name>
    <dbReference type="NCBI Taxonomy" id="3830"/>
    <lineage>
        <taxon>Eukaryota</taxon>
        <taxon>Viridiplantae</taxon>
        <taxon>Streptophyta</taxon>
        <taxon>Embryophyta</taxon>
        <taxon>Tracheophyta</taxon>
        <taxon>Spermatophyta</taxon>
        <taxon>Magnoliopsida</taxon>
        <taxon>eudicotyledons</taxon>
        <taxon>Gunneridae</taxon>
        <taxon>Pentapetalae</taxon>
        <taxon>rosids</taxon>
        <taxon>fabids</taxon>
        <taxon>Fabales</taxon>
        <taxon>Fabaceae</taxon>
        <taxon>Papilionoideae</taxon>
        <taxon>50 kb inversion clade</taxon>
        <taxon>genistoids sensu lato</taxon>
        <taxon>core genistoids</taxon>
        <taxon>Crotalarieae</taxon>
        <taxon>Crotalaria</taxon>
    </lineage>
</organism>
<evidence type="ECO:0000313" key="1">
    <source>
        <dbReference type="EMBL" id="KAK7259534.1"/>
    </source>
</evidence>
<proteinExistence type="predicted"/>
<dbReference type="EMBL" id="JAYWIO010000005">
    <property type="protein sequence ID" value="KAK7259534.1"/>
    <property type="molecule type" value="Genomic_DNA"/>
</dbReference>
<evidence type="ECO:0000313" key="2">
    <source>
        <dbReference type="Proteomes" id="UP001372338"/>
    </source>
</evidence>
<name>A0AAN9ELW0_CROPI</name>
<dbReference type="AlphaFoldDB" id="A0AAN9ELW0"/>
<sequence length="84" mass="9269">MTTCICFIVYCLGRRQIKGSAGRIPQLIPDQILKLKQLTVLTLADTDKAKDKMEKSMVADNDSGKSIASEFRTSSGMFLNKAQV</sequence>
<dbReference type="Proteomes" id="UP001372338">
    <property type="component" value="Unassembled WGS sequence"/>
</dbReference>
<comment type="caution">
    <text evidence="1">The sequence shown here is derived from an EMBL/GenBank/DDBJ whole genome shotgun (WGS) entry which is preliminary data.</text>
</comment>
<protein>
    <submittedName>
        <fullName evidence="1">Uncharacterized protein</fullName>
    </submittedName>
</protein>
<reference evidence="1 2" key="1">
    <citation type="submission" date="2024-01" db="EMBL/GenBank/DDBJ databases">
        <title>The genomes of 5 underutilized Papilionoideae crops provide insights into root nodulation and disease resistanc.</title>
        <authorList>
            <person name="Yuan L."/>
        </authorList>
    </citation>
    <scope>NUCLEOTIDE SEQUENCE [LARGE SCALE GENOMIC DNA]</scope>
    <source>
        <strain evidence="1">ZHUSHIDOU_FW_LH</strain>
        <tissue evidence="1">Leaf</tissue>
    </source>
</reference>
<keyword evidence="2" id="KW-1185">Reference proteome</keyword>
<accession>A0AAN9ELW0</accession>
<gene>
    <name evidence="1" type="ORF">RIF29_25143</name>
</gene>